<dbReference type="Pfam" id="PF20091">
    <property type="entry name" value="Abhydrolase_10"/>
    <property type="match status" value="1"/>
</dbReference>
<reference evidence="3 4" key="1">
    <citation type="submission" date="2019-06" db="EMBL/GenBank/DDBJ databases">
        <authorList>
            <person name="Jiang L."/>
        </authorList>
    </citation>
    <scope>NUCLEOTIDE SEQUENCE [LARGE SCALE GENOMIC DNA]</scope>
    <source>
        <strain evidence="3 4">YIM 48858</strain>
    </source>
</reference>
<feature type="signal peptide" evidence="1">
    <location>
        <begin position="1"/>
        <end position="29"/>
    </location>
</feature>
<accession>A0A5C4N9E9</accession>
<evidence type="ECO:0000313" key="3">
    <source>
        <dbReference type="EMBL" id="TNC67532.1"/>
    </source>
</evidence>
<sequence length="527" mass="57250">MKASYISLRSRFTASTGIALCLAGLPAAADTALPTVEGPIPETETSQIFTTGGTDLAAHGYEIAEYLVSGEANVYNWGSDGAAETPQVVVPDAPYTTRMIIRRPSNPQDFSGTVWVELNNPSRGWDVEVQWPVLQDKVMRDGDIWVSITAKPNVIASLQRIDPERYGRLSMANPVPAEEQACGLLPDDEGYDENLSRLYENGLVWDMISQIGALVRDGSEGSPFARYDVEHVYGTGESQTGFFINTYVNNFANDATLADGRPVYDGFVSASGAGRTVPISQCVEAMPVDDPRGQLPATHAPFIRADAQGDVFLLGSYSWRREDSDDPKAGYRLYEIAGAPHGPAFITNYQPDPEAIKRAGNLPTQVAYEYGGAEATANHLPRQYLEAAMYANLERWVEDGTPPPKAEPIATKPGTSETLFGDTIDATFATDEHGNVLGGVRSPYLDVPTATYYESATPTEGLPYAWSFGHQEDFGTAKLHQLYGVVGAHQNYLEQVKESVEALQAEGWLLPEDAARIVTEAELKPVP</sequence>
<dbReference type="AlphaFoldDB" id="A0A5C4N9E9"/>
<evidence type="ECO:0000259" key="2">
    <source>
        <dbReference type="Pfam" id="PF20091"/>
    </source>
</evidence>
<comment type="caution">
    <text evidence="3">The sequence shown here is derived from an EMBL/GenBank/DDBJ whole genome shotgun (WGS) entry which is preliminary data.</text>
</comment>
<dbReference type="Proteomes" id="UP000305709">
    <property type="component" value="Unassembled WGS sequence"/>
</dbReference>
<feature type="chain" id="PRO_5022823395" description="Alpha/beta hydrolase domain-containing protein" evidence="1">
    <location>
        <begin position="30"/>
        <end position="527"/>
    </location>
</feature>
<evidence type="ECO:0000313" key="4">
    <source>
        <dbReference type="Proteomes" id="UP000305709"/>
    </source>
</evidence>
<dbReference type="RefSeq" id="WP_139082635.1">
    <property type="nucleotide sequence ID" value="NZ_VDFV01000028.1"/>
</dbReference>
<evidence type="ECO:0000256" key="1">
    <source>
        <dbReference type="SAM" id="SignalP"/>
    </source>
</evidence>
<feature type="domain" description="Alpha/beta hydrolase" evidence="2">
    <location>
        <begin position="36"/>
        <end position="518"/>
    </location>
</feature>
<dbReference type="OrthoDB" id="9779952at2"/>
<keyword evidence="1" id="KW-0732">Signal</keyword>
<protein>
    <recommendedName>
        <fullName evidence="2">Alpha/beta hydrolase domain-containing protein</fullName>
    </recommendedName>
</protein>
<organism evidence="3 4">
    <name type="scientific">Rubellimicrobium roseum</name>
    <dbReference type="NCBI Taxonomy" id="687525"/>
    <lineage>
        <taxon>Bacteria</taxon>
        <taxon>Pseudomonadati</taxon>
        <taxon>Pseudomonadota</taxon>
        <taxon>Alphaproteobacteria</taxon>
        <taxon>Rhodobacterales</taxon>
        <taxon>Roseobacteraceae</taxon>
        <taxon>Rubellimicrobium</taxon>
    </lineage>
</organism>
<gene>
    <name evidence="3" type="ORF">FHG71_15620</name>
</gene>
<dbReference type="InterPro" id="IPR045394">
    <property type="entry name" value="Abhydrolase_dom"/>
</dbReference>
<proteinExistence type="predicted"/>
<name>A0A5C4N9E9_9RHOB</name>
<keyword evidence="4" id="KW-1185">Reference proteome</keyword>
<dbReference type="EMBL" id="VDFV01000028">
    <property type="protein sequence ID" value="TNC67532.1"/>
    <property type="molecule type" value="Genomic_DNA"/>
</dbReference>